<dbReference type="PANTHER" id="PTHR47281:SF1">
    <property type="entry name" value="OS09G0557700 PROTEIN"/>
    <property type="match status" value="1"/>
</dbReference>
<dbReference type="PROSITE" id="PS51549">
    <property type="entry name" value="DM13"/>
    <property type="match status" value="1"/>
</dbReference>
<sequence>MKSIFTLFALGSAVFQVVAAQAPAATKMDWTGELSSLDGGLGGTVVVTDANTLVINDYRLEDTSAPALYWWGSTSSDLSDGFRISNEQVDEAATSDTYTITLDAGRTTADFETVGLWCERFGTNFGQATLAPSDGEDQMDGGSDSTDTTAPNAGIANSVGWAGAGAAAIVFALSLL</sequence>
<evidence type="ECO:0000256" key="2">
    <source>
        <dbReference type="SAM" id="SignalP"/>
    </source>
</evidence>
<dbReference type="Pfam" id="PF10517">
    <property type="entry name" value="DM13"/>
    <property type="match status" value="1"/>
</dbReference>
<dbReference type="EMBL" id="LCTW02000219">
    <property type="protein sequence ID" value="KXX76278.1"/>
    <property type="molecule type" value="Genomic_DNA"/>
</dbReference>
<name>A0A175VXJ0_9PEZI</name>
<evidence type="ECO:0000256" key="1">
    <source>
        <dbReference type="SAM" id="MobiDB-lite"/>
    </source>
</evidence>
<evidence type="ECO:0000313" key="4">
    <source>
        <dbReference type="EMBL" id="KXX76278.1"/>
    </source>
</evidence>
<dbReference type="Proteomes" id="UP000078237">
    <property type="component" value="Unassembled WGS sequence"/>
</dbReference>
<evidence type="ECO:0000313" key="5">
    <source>
        <dbReference type="Proteomes" id="UP000078237"/>
    </source>
</evidence>
<proteinExistence type="predicted"/>
<protein>
    <submittedName>
        <fullName evidence="4">Protein Skeletor, isoforms D/E</fullName>
    </submittedName>
</protein>
<accession>A0A175VXJ0</accession>
<dbReference type="PANTHER" id="PTHR47281">
    <property type="entry name" value="OS09G0557700 PROTEIN"/>
    <property type="match status" value="1"/>
</dbReference>
<evidence type="ECO:0000259" key="3">
    <source>
        <dbReference type="PROSITE" id="PS51549"/>
    </source>
</evidence>
<dbReference type="VEuPathDB" id="FungiDB:MMYC01_207176"/>
<dbReference type="AlphaFoldDB" id="A0A175VXJ0"/>
<dbReference type="SMART" id="SM00686">
    <property type="entry name" value="DM13"/>
    <property type="match status" value="1"/>
</dbReference>
<feature type="domain" description="DM13" evidence="3">
    <location>
        <begin position="25"/>
        <end position="131"/>
    </location>
</feature>
<organism evidence="4 5">
    <name type="scientific">Madurella mycetomatis</name>
    <dbReference type="NCBI Taxonomy" id="100816"/>
    <lineage>
        <taxon>Eukaryota</taxon>
        <taxon>Fungi</taxon>
        <taxon>Dikarya</taxon>
        <taxon>Ascomycota</taxon>
        <taxon>Pezizomycotina</taxon>
        <taxon>Sordariomycetes</taxon>
        <taxon>Sordariomycetidae</taxon>
        <taxon>Sordariales</taxon>
        <taxon>Sordariales incertae sedis</taxon>
        <taxon>Madurella</taxon>
    </lineage>
</organism>
<comment type="caution">
    <text evidence="4">The sequence shown here is derived from an EMBL/GenBank/DDBJ whole genome shotgun (WGS) entry which is preliminary data.</text>
</comment>
<dbReference type="InterPro" id="IPR019545">
    <property type="entry name" value="DM13_domain"/>
</dbReference>
<reference evidence="4 5" key="1">
    <citation type="journal article" date="2016" name="Genome Announc.">
        <title>Genome Sequence of Madurella mycetomatis mm55, Isolated from a Human Mycetoma Case in Sudan.</title>
        <authorList>
            <person name="Smit S."/>
            <person name="Derks M.F."/>
            <person name="Bervoets S."/>
            <person name="Fahal A."/>
            <person name="van Leeuwen W."/>
            <person name="van Belkum A."/>
            <person name="van de Sande W.W."/>
        </authorList>
    </citation>
    <scope>NUCLEOTIDE SEQUENCE [LARGE SCALE GENOMIC DNA]</scope>
    <source>
        <strain evidence="5">mm55</strain>
    </source>
</reference>
<keyword evidence="2" id="KW-0732">Signal</keyword>
<feature type="signal peptide" evidence="2">
    <location>
        <begin position="1"/>
        <end position="20"/>
    </location>
</feature>
<gene>
    <name evidence="4" type="ORF">MMYC01_207176</name>
</gene>
<feature type="region of interest" description="Disordered" evidence="1">
    <location>
        <begin position="131"/>
        <end position="151"/>
    </location>
</feature>
<dbReference type="InterPro" id="IPR045879">
    <property type="entry name" value="B561A"/>
</dbReference>
<dbReference type="OrthoDB" id="2448405at2759"/>
<keyword evidence="5" id="KW-1185">Reference proteome</keyword>
<feature type="chain" id="PRO_5008043472" evidence="2">
    <location>
        <begin position="21"/>
        <end position="176"/>
    </location>
</feature>